<reference evidence="2" key="1">
    <citation type="submission" date="2010-12" db="EMBL/GenBank/DDBJ databases">
        <title>Complete sequence of Variovorax paradoxus EPS.</title>
        <authorList>
            <consortium name="US DOE Joint Genome Institute"/>
            <person name="Lucas S."/>
            <person name="Copeland A."/>
            <person name="Lapidus A."/>
            <person name="Cheng J.-F."/>
            <person name="Goodwin L."/>
            <person name="Pitluck S."/>
            <person name="Teshima H."/>
            <person name="Detter J.C."/>
            <person name="Han C."/>
            <person name="Tapia R."/>
            <person name="Land M."/>
            <person name="Hauser L."/>
            <person name="Kyrpides N."/>
            <person name="Ivanova N."/>
            <person name="Ovchinnikova G."/>
            <person name="Orwin P."/>
            <person name="Han J.-I.G."/>
            <person name="Woyke T."/>
        </authorList>
    </citation>
    <scope>NUCLEOTIDE SEQUENCE [LARGE SCALE GENOMIC DNA]</scope>
    <source>
        <strain evidence="2">EPS</strain>
    </source>
</reference>
<dbReference type="STRING" id="595537.Varpa_3082"/>
<sequence>MNHVPMQVQLGNGWACQIEVHCKQNGSCNGRAEVSCNGTRRCVLMALNIEGSDDVLENLMQRVRLYMAHAACPEDDGD</sequence>
<name>E6V808_VARPE</name>
<dbReference type="EMBL" id="CP002417">
    <property type="protein sequence ID" value="ADU37269.1"/>
    <property type="molecule type" value="Genomic_DNA"/>
</dbReference>
<dbReference type="KEGG" id="vpe:Varpa_3082"/>
<protein>
    <submittedName>
        <fullName evidence="1">Uncharacterized protein</fullName>
    </submittedName>
</protein>
<reference evidence="1 2" key="2">
    <citation type="journal article" date="2013" name="Genome Announc.">
        <title>Genome of the Root-Associated Plant Growth-Promoting Bacterium Variovorax paradoxus Strain EPS.</title>
        <authorList>
            <person name="Han J.I."/>
            <person name="Spain J.C."/>
            <person name="Leadbetter J.R."/>
            <person name="Ovchinnikova G."/>
            <person name="Goodwin L.A."/>
            <person name="Han C.S."/>
            <person name="Woyke T."/>
            <person name="Davenport K.W."/>
            <person name="Orwin P.M."/>
        </authorList>
    </citation>
    <scope>NUCLEOTIDE SEQUENCE [LARGE SCALE GENOMIC DNA]</scope>
    <source>
        <strain evidence="1 2">EPS</strain>
    </source>
</reference>
<dbReference type="HOGENOM" id="CLU_2621041_0_0_4"/>
<organism evidence="1 2">
    <name type="scientific">Variovorax paradoxus (strain EPS)</name>
    <dbReference type="NCBI Taxonomy" id="595537"/>
    <lineage>
        <taxon>Bacteria</taxon>
        <taxon>Pseudomonadati</taxon>
        <taxon>Pseudomonadota</taxon>
        <taxon>Betaproteobacteria</taxon>
        <taxon>Burkholderiales</taxon>
        <taxon>Comamonadaceae</taxon>
        <taxon>Variovorax</taxon>
    </lineage>
</organism>
<accession>E6V808</accession>
<gene>
    <name evidence="1" type="ordered locus">Varpa_3082</name>
</gene>
<dbReference type="Proteomes" id="UP000008917">
    <property type="component" value="Chromosome"/>
</dbReference>
<evidence type="ECO:0000313" key="1">
    <source>
        <dbReference type="EMBL" id="ADU37269.1"/>
    </source>
</evidence>
<dbReference type="AlphaFoldDB" id="E6V808"/>
<dbReference type="RefSeq" id="WP_013541497.1">
    <property type="nucleotide sequence ID" value="NC_014931.1"/>
</dbReference>
<proteinExistence type="predicted"/>
<evidence type="ECO:0000313" key="2">
    <source>
        <dbReference type="Proteomes" id="UP000008917"/>
    </source>
</evidence>